<reference evidence="4 5" key="1">
    <citation type="submission" date="2019-02" db="EMBL/GenBank/DDBJ databases">
        <title>Deep-cultivation of Planctomycetes and their phenomic and genomic characterization uncovers novel biology.</title>
        <authorList>
            <person name="Wiegand S."/>
            <person name="Jogler M."/>
            <person name="Boedeker C."/>
            <person name="Pinto D."/>
            <person name="Vollmers J."/>
            <person name="Rivas-Marin E."/>
            <person name="Kohn T."/>
            <person name="Peeters S.H."/>
            <person name="Heuer A."/>
            <person name="Rast P."/>
            <person name="Oberbeckmann S."/>
            <person name="Bunk B."/>
            <person name="Jeske O."/>
            <person name="Meyerdierks A."/>
            <person name="Storesund J.E."/>
            <person name="Kallscheuer N."/>
            <person name="Luecker S."/>
            <person name="Lage O.M."/>
            <person name="Pohl T."/>
            <person name="Merkel B.J."/>
            <person name="Hornburger P."/>
            <person name="Mueller R.-W."/>
            <person name="Bruemmer F."/>
            <person name="Labrenz M."/>
            <person name="Spormann A.M."/>
            <person name="Op Den Camp H."/>
            <person name="Overmann J."/>
            <person name="Amann R."/>
            <person name="Jetten M.S.M."/>
            <person name="Mascher T."/>
            <person name="Medema M.H."/>
            <person name="Devos D.P."/>
            <person name="Kaster A.-K."/>
            <person name="Ovreas L."/>
            <person name="Rohde M."/>
            <person name="Galperin M.Y."/>
            <person name="Jogler C."/>
        </authorList>
    </citation>
    <scope>NUCLEOTIDE SEQUENCE [LARGE SCALE GENOMIC DNA]</scope>
    <source>
        <strain evidence="4 5">Pla144</strain>
    </source>
</reference>
<dbReference type="Proteomes" id="UP000318437">
    <property type="component" value="Unassembled WGS sequence"/>
</dbReference>
<dbReference type="InterPro" id="IPR050090">
    <property type="entry name" value="Tyrosine_recombinase_XerCD"/>
</dbReference>
<dbReference type="EMBL" id="SJPS01000003">
    <property type="protein sequence ID" value="TWU27539.1"/>
    <property type="molecule type" value="Genomic_DNA"/>
</dbReference>
<name>A0A5C6CY12_9BACT</name>
<dbReference type="PANTHER" id="PTHR30349:SF64">
    <property type="entry name" value="PROPHAGE INTEGRASE INTD-RELATED"/>
    <property type="match status" value="1"/>
</dbReference>
<gene>
    <name evidence="4" type="ORF">Pla144_23160</name>
</gene>
<protein>
    <submittedName>
        <fullName evidence="4">Site-specific tyrosine recombinase XerC</fullName>
    </submittedName>
</protein>
<dbReference type="RefSeq" id="WP_146450733.1">
    <property type="nucleotide sequence ID" value="NZ_SJPS01000003.1"/>
</dbReference>
<evidence type="ECO:0000256" key="1">
    <source>
        <dbReference type="ARBA" id="ARBA00023172"/>
    </source>
</evidence>
<evidence type="ECO:0000313" key="4">
    <source>
        <dbReference type="EMBL" id="TWU27539.1"/>
    </source>
</evidence>
<proteinExistence type="predicted"/>
<dbReference type="InterPro" id="IPR011010">
    <property type="entry name" value="DNA_brk_join_enz"/>
</dbReference>
<dbReference type="PROSITE" id="PS51898">
    <property type="entry name" value="TYR_RECOMBINASE"/>
    <property type="match status" value="1"/>
</dbReference>
<dbReference type="CDD" id="cd00397">
    <property type="entry name" value="DNA_BRE_C"/>
    <property type="match status" value="1"/>
</dbReference>
<feature type="region of interest" description="Disordered" evidence="2">
    <location>
        <begin position="283"/>
        <end position="318"/>
    </location>
</feature>
<keyword evidence="1" id="KW-0233">DNA recombination</keyword>
<comment type="caution">
    <text evidence="4">The sequence shown here is derived from an EMBL/GenBank/DDBJ whole genome shotgun (WGS) entry which is preliminary data.</text>
</comment>
<keyword evidence="5" id="KW-1185">Reference proteome</keyword>
<dbReference type="GO" id="GO:0006310">
    <property type="term" value="P:DNA recombination"/>
    <property type="evidence" value="ECO:0007669"/>
    <property type="project" value="UniProtKB-KW"/>
</dbReference>
<dbReference type="PANTHER" id="PTHR30349">
    <property type="entry name" value="PHAGE INTEGRASE-RELATED"/>
    <property type="match status" value="1"/>
</dbReference>
<dbReference type="SUPFAM" id="SSF56349">
    <property type="entry name" value="DNA breaking-rejoining enzymes"/>
    <property type="match status" value="1"/>
</dbReference>
<dbReference type="InterPro" id="IPR002104">
    <property type="entry name" value="Integrase_catalytic"/>
</dbReference>
<feature type="domain" description="Tyr recombinase" evidence="3">
    <location>
        <begin position="177"/>
        <end position="388"/>
    </location>
</feature>
<evidence type="ECO:0000313" key="5">
    <source>
        <dbReference type="Proteomes" id="UP000318437"/>
    </source>
</evidence>
<dbReference type="Gene3D" id="1.10.443.10">
    <property type="entry name" value="Intergrase catalytic core"/>
    <property type="match status" value="1"/>
</dbReference>
<organism evidence="4 5">
    <name type="scientific">Bythopirellula polymerisocia</name>
    <dbReference type="NCBI Taxonomy" id="2528003"/>
    <lineage>
        <taxon>Bacteria</taxon>
        <taxon>Pseudomonadati</taxon>
        <taxon>Planctomycetota</taxon>
        <taxon>Planctomycetia</taxon>
        <taxon>Pirellulales</taxon>
        <taxon>Lacipirellulaceae</taxon>
        <taxon>Bythopirellula</taxon>
    </lineage>
</organism>
<dbReference type="GO" id="GO:0003677">
    <property type="term" value="F:DNA binding"/>
    <property type="evidence" value="ECO:0007669"/>
    <property type="project" value="InterPro"/>
</dbReference>
<evidence type="ECO:0000256" key="2">
    <source>
        <dbReference type="SAM" id="MobiDB-lite"/>
    </source>
</evidence>
<dbReference type="AlphaFoldDB" id="A0A5C6CY12"/>
<feature type="compositionally biased region" description="Basic and acidic residues" evidence="2">
    <location>
        <begin position="283"/>
        <end position="292"/>
    </location>
</feature>
<evidence type="ECO:0000259" key="3">
    <source>
        <dbReference type="PROSITE" id="PS51898"/>
    </source>
</evidence>
<dbReference type="OrthoDB" id="254233at2"/>
<sequence length="391" mass="44003">MPRLSHQTPKYRKHRASGQAFIELSGHRHYLGPHGTKASHREYDRILGEWLAAGRSSTYGVPADSITVVELVARYLAFAKEYYGTPKRGTYNNMRLGITPLKELYGRTLAIEFGVLQFKAMRHKFIEENLSRPYINERMRQIVAVFRWGASEGLIPAVVAQTLAIIPGLRKGRSGVREPDPVKPVDLAVVEQTFPYLSSVVSAMVKFQMHTGCRPGEVCGLRPCDVDRSGEVWEAKLTQHKTAHHGLQRTVYIGPQAQEVLTPFLLRGAEDYCFDPREATEEMRSKRAEARKTPLSCGNRAGSKKQKNPQRKPASGYTTQSYGKAIYRACKDNDIPGWSPNQLRHSLATRVRREFDLDAAKTLLGHQSIGITEVYAEKDRKKAIEVARMIG</sequence>
<dbReference type="GO" id="GO:0015074">
    <property type="term" value="P:DNA integration"/>
    <property type="evidence" value="ECO:0007669"/>
    <property type="project" value="InterPro"/>
</dbReference>
<accession>A0A5C6CY12</accession>
<dbReference type="InterPro" id="IPR013762">
    <property type="entry name" value="Integrase-like_cat_sf"/>
</dbReference>
<dbReference type="Pfam" id="PF00589">
    <property type="entry name" value="Phage_integrase"/>
    <property type="match status" value="1"/>
</dbReference>